<reference evidence="2 3" key="1">
    <citation type="journal article" date="2012" name="Genome Biol.">
        <title>The genome of the polar eukaryotic microalga coccomyxa subellipsoidea reveals traits of cold adaptation.</title>
        <authorList>
            <person name="Blanc G."/>
            <person name="Agarkova I."/>
            <person name="Grimwood J."/>
            <person name="Kuo A."/>
            <person name="Brueggeman A."/>
            <person name="Dunigan D."/>
            <person name="Gurnon J."/>
            <person name="Ladunga I."/>
            <person name="Lindquist E."/>
            <person name="Lucas S."/>
            <person name="Pangilinan J."/>
            <person name="Proschold T."/>
            <person name="Salamov A."/>
            <person name="Schmutz J."/>
            <person name="Weeks D."/>
            <person name="Yamada T."/>
            <person name="Claverie J.M."/>
            <person name="Grigoriev I."/>
            <person name="Van Etten J."/>
            <person name="Lomsadze A."/>
            <person name="Borodovsky M."/>
        </authorList>
    </citation>
    <scope>NUCLEOTIDE SEQUENCE [LARGE SCALE GENOMIC DNA]</scope>
    <source>
        <strain evidence="2 3">C-169</strain>
    </source>
</reference>
<dbReference type="EMBL" id="AGSI01000008">
    <property type="protein sequence ID" value="EIE22966.1"/>
    <property type="molecule type" value="Genomic_DNA"/>
</dbReference>
<organism evidence="2 3">
    <name type="scientific">Coccomyxa subellipsoidea (strain C-169)</name>
    <name type="common">Green microalga</name>
    <dbReference type="NCBI Taxonomy" id="574566"/>
    <lineage>
        <taxon>Eukaryota</taxon>
        <taxon>Viridiplantae</taxon>
        <taxon>Chlorophyta</taxon>
        <taxon>core chlorophytes</taxon>
        <taxon>Trebouxiophyceae</taxon>
        <taxon>Trebouxiophyceae incertae sedis</taxon>
        <taxon>Coccomyxaceae</taxon>
        <taxon>Coccomyxa</taxon>
        <taxon>Coccomyxa subellipsoidea</taxon>
    </lineage>
</organism>
<dbReference type="Proteomes" id="UP000007264">
    <property type="component" value="Unassembled WGS sequence"/>
</dbReference>
<evidence type="ECO:0000256" key="1">
    <source>
        <dbReference type="SAM" id="Phobius"/>
    </source>
</evidence>
<dbReference type="eggNOG" id="ENOG502S638">
    <property type="taxonomic scope" value="Eukaryota"/>
</dbReference>
<dbReference type="KEGG" id="csl:COCSUDRAFT_63359"/>
<keyword evidence="1" id="KW-1133">Transmembrane helix</keyword>
<dbReference type="RefSeq" id="XP_005647510.1">
    <property type="nucleotide sequence ID" value="XM_005647453.1"/>
</dbReference>
<gene>
    <name evidence="2" type="ORF">COCSUDRAFT_63359</name>
</gene>
<keyword evidence="3" id="KW-1185">Reference proteome</keyword>
<sequence>MTCHVTRSGYSIWAAEDEADPAGLRRLRNRLSHVVLLKWEETGEEHKLKLYDIQPDSSGRLAWAAVEEAFGADLVEISDEGTPGLLQVGDRAGLTIDTFQPGDTILVNVSRKAQAQTAAEVASGYFGKNKYGVLGLAPSSAASFENYNELQKLRINAPFFLSGRPASAKAPPLALVHEVFGEFLTDADSIQPSPDTFDFVLEACAMLADFYADEKIRQQLFNRLLGRFLGKDIYSVSLTEGVSATGGSIVDSLDKPEFASLHVEYKEDMSTGTASDPSAEIMSYHYCLLNRMAPKSRLASSPCFGVVVIGCMLWICGLAFVGKLAFQPLTPMFPMLDLRPGQPAYMEQLARAFEALRHGVTRLGKEYAASPLGVRPAHFVPYPLTNSARWLEVQHLVNIDSLLFFARDAQTETAKVIKYVTKYSTEVHQALSDTGLAPVLYDTVQLKGGFMQVEMELLAEEDGWTRLDMMSAEELSRVQPAVLAALDRVHALRLPDGGSVVLADCRPCNVMVRIVDGGLVDVRFIDFDWAGRAGVVRYPCFMNHRDVPWPDGVKEFEHALQIHDTRLLTRHLPKMSTAATDGWLS</sequence>
<evidence type="ECO:0000313" key="3">
    <source>
        <dbReference type="Proteomes" id="UP000007264"/>
    </source>
</evidence>
<comment type="caution">
    <text evidence="2">The sequence shown here is derived from an EMBL/GenBank/DDBJ whole genome shotgun (WGS) entry which is preliminary data.</text>
</comment>
<evidence type="ECO:0000313" key="2">
    <source>
        <dbReference type="EMBL" id="EIE22966.1"/>
    </source>
</evidence>
<keyword evidence="1" id="KW-0812">Transmembrane</keyword>
<dbReference type="OrthoDB" id="541581at2759"/>
<protein>
    <recommendedName>
        <fullName evidence="4">Protein kinase domain-containing protein</fullName>
    </recommendedName>
</protein>
<keyword evidence="1" id="KW-0472">Membrane</keyword>
<proteinExistence type="predicted"/>
<dbReference type="GeneID" id="17040954"/>
<name>I0YX47_COCSC</name>
<dbReference type="AlphaFoldDB" id="I0YX47"/>
<accession>I0YX47</accession>
<evidence type="ECO:0008006" key="4">
    <source>
        <dbReference type="Google" id="ProtNLM"/>
    </source>
</evidence>
<feature type="transmembrane region" description="Helical" evidence="1">
    <location>
        <begin position="304"/>
        <end position="326"/>
    </location>
</feature>